<protein>
    <submittedName>
        <fullName evidence="2">Uncharacterized protein</fullName>
    </submittedName>
</protein>
<accession>A0A5C3QAU6</accession>
<reference evidence="2 3" key="1">
    <citation type="journal article" date="2019" name="Nat. Ecol. Evol.">
        <title>Megaphylogeny resolves global patterns of mushroom evolution.</title>
        <authorList>
            <person name="Varga T."/>
            <person name="Krizsan K."/>
            <person name="Foldi C."/>
            <person name="Dima B."/>
            <person name="Sanchez-Garcia M."/>
            <person name="Sanchez-Ramirez S."/>
            <person name="Szollosi G.J."/>
            <person name="Szarkandi J.G."/>
            <person name="Papp V."/>
            <person name="Albert L."/>
            <person name="Andreopoulos W."/>
            <person name="Angelini C."/>
            <person name="Antonin V."/>
            <person name="Barry K.W."/>
            <person name="Bougher N.L."/>
            <person name="Buchanan P."/>
            <person name="Buyck B."/>
            <person name="Bense V."/>
            <person name="Catcheside P."/>
            <person name="Chovatia M."/>
            <person name="Cooper J."/>
            <person name="Damon W."/>
            <person name="Desjardin D."/>
            <person name="Finy P."/>
            <person name="Geml J."/>
            <person name="Haridas S."/>
            <person name="Hughes K."/>
            <person name="Justo A."/>
            <person name="Karasinski D."/>
            <person name="Kautmanova I."/>
            <person name="Kiss B."/>
            <person name="Kocsube S."/>
            <person name="Kotiranta H."/>
            <person name="LaButti K.M."/>
            <person name="Lechner B.E."/>
            <person name="Liimatainen K."/>
            <person name="Lipzen A."/>
            <person name="Lukacs Z."/>
            <person name="Mihaltcheva S."/>
            <person name="Morgado L.N."/>
            <person name="Niskanen T."/>
            <person name="Noordeloos M.E."/>
            <person name="Ohm R.A."/>
            <person name="Ortiz-Santana B."/>
            <person name="Ovrebo C."/>
            <person name="Racz N."/>
            <person name="Riley R."/>
            <person name="Savchenko A."/>
            <person name="Shiryaev A."/>
            <person name="Soop K."/>
            <person name="Spirin V."/>
            <person name="Szebenyi C."/>
            <person name="Tomsovsky M."/>
            <person name="Tulloss R.E."/>
            <person name="Uehling J."/>
            <person name="Grigoriev I.V."/>
            <person name="Vagvolgyi C."/>
            <person name="Papp T."/>
            <person name="Martin F.M."/>
            <person name="Miettinen O."/>
            <person name="Hibbett D.S."/>
            <person name="Nagy L.G."/>
        </authorList>
    </citation>
    <scope>NUCLEOTIDE SEQUENCE [LARGE SCALE GENOMIC DNA]</scope>
    <source>
        <strain evidence="2 3">CBS 309.79</strain>
    </source>
</reference>
<feature type="compositionally biased region" description="Basic and acidic residues" evidence="1">
    <location>
        <begin position="109"/>
        <end position="118"/>
    </location>
</feature>
<feature type="compositionally biased region" description="Polar residues" evidence="1">
    <location>
        <begin position="1"/>
        <end position="27"/>
    </location>
</feature>
<sequence>MNTDAEPASSTSSLPVQSKPAASTTCATEAVDAADTANHEDAGLGRDVQEEKVHRGLDHPTEDGGLAKLLTGLATEECYELFEVFDTGVQKLDSLPEKPIRSSHKRYEKKYPQDEEGKGMNPDARVWRVYLDESGQFDLDMVEGIKDTVDVMLVSSP</sequence>
<feature type="region of interest" description="Disordered" evidence="1">
    <location>
        <begin position="1"/>
        <end position="65"/>
    </location>
</feature>
<evidence type="ECO:0000256" key="1">
    <source>
        <dbReference type="SAM" id="MobiDB-lite"/>
    </source>
</evidence>
<proteinExistence type="predicted"/>
<dbReference type="Proteomes" id="UP000305067">
    <property type="component" value="Unassembled WGS sequence"/>
</dbReference>
<dbReference type="OrthoDB" id="3219854at2759"/>
<organism evidence="2 3">
    <name type="scientific">Pterulicium gracile</name>
    <dbReference type="NCBI Taxonomy" id="1884261"/>
    <lineage>
        <taxon>Eukaryota</taxon>
        <taxon>Fungi</taxon>
        <taxon>Dikarya</taxon>
        <taxon>Basidiomycota</taxon>
        <taxon>Agaricomycotina</taxon>
        <taxon>Agaricomycetes</taxon>
        <taxon>Agaricomycetidae</taxon>
        <taxon>Agaricales</taxon>
        <taxon>Pleurotineae</taxon>
        <taxon>Pterulaceae</taxon>
        <taxon>Pterulicium</taxon>
    </lineage>
</organism>
<evidence type="ECO:0000313" key="2">
    <source>
        <dbReference type="EMBL" id="TFK98317.1"/>
    </source>
</evidence>
<feature type="compositionally biased region" description="Basic and acidic residues" evidence="1">
    <location>
        <begin position="37"/>
        <end position="62"/>
    </location>
</feature>
<dbReference type="AlphaFoldDB" id="A0A5C3QAU6"/>
<name>A0A5C3QAU6_9AGAR</name>
<dbReference type="EMBL" id="ML178840">
    <property type="protein sequence ID" value="TFK98317.1"/>
    <property type="molecule type" value="Genomic_DNA"/>
</dbReference>
<evidence type="ECO:0000313" key="3">
    <source>
        <dbReference type="Proteomes" id="UP000305067"/>
    </source>
</evidence>
<gene>
    <name evidence="2" type="ORF">BDV98DRAFT_595820</name>
</gene>
<feature type="region of interest" description="Disordered" evidence="1">
    <location>
        <begin position="96"/>
        <end position="119"/>
    </location>
</feature>
<keyword evidence="3" id="KW-1185">Reference proteome</keyword>